<comment type="caution">
    <text evidence="1">The sequence shown here is derived from an EMBL/GenBank/DDBJ whole genome shotgun (WGS) entry which is preliminary data.</text>
</comment>
<dbReference type="Proteomes" id="UP001054945">
    <property type="component" value="Unassembled WGS sequence"/>
</dbReference>
<protein>
    <submittedName>
        <fullName evidence="1">Uncharacterized protein</fullName>
    </submittedName>
</protein>
<reference evidence="1 2" key="1">
    <citation type="submission" date="2021-06" db="EMBL/GenBank/DDBJ databases">
        <title>Caerostris extrusa draft genome.</title>
        <authorList>
            <person name="Kono N."/>
            <person name="Arakawa K."/>
        </authorList>
    </citation>
    <scope>NUCLEOTIDE SEQUENCE [LARGE SCALE GENOMIC DNA]</scope>
</reference>
<evidence type="ECO:0000313" key="2">
    <source>
        <dbReference type="Proteomes" id="UP001054945"/>
    </source>
</evidence>
<organism evidence="1 2">
    <name type="scientific">Caerostris extrusa</name>
    <name type="common">Bark spider</name>
    <name type="synonym">Caerostris bankana</name>
    <dbReference type="NCBI Taxonomy" id="172846"/>
    <lineage>
        <taxon>Eukaryota</taxon>
        <taxon>Metazoa</taxon>
        <taxon>Ecdysozoa</taxon>
        <taxon>Arthropoda</taxon>
        <taxon>Chelicerata</taxon>
        <taxon>Arachnida</taxon>
        <taxon>Araneae</taxon>
        <taxon>Araneomorphae</taxon>
        <taxon>Entelegynae</taxon>
        <taxon>Araneoidea</taxon>
        <taxon>Araneidae</taxon>
        <taxon>Caerostris</taxon>
    </lineage>
</organism>
<dbReference type="EMBL" id="BPLR01005987">
    <property type="protein sequence ID" value="GIY06676.1"/>
    <property type="molecule type" value="Genomic_DNA"/>
</dbReference>
<proteinExistence type="predicted"/>
<gene>
    <name evidence="1" type="ORF">CEXT_245241</name>
</gene>
<accession>A0AAV4QCK4</accession>
<evidence type="ECO:0000313" key="1">
    <source>
        <dbReference type="EMBL" id="GIY06676.1"/>
    </source>
</evidence>
<dbReference type="AlphaFoldDB" id="A0AAV4QCK4"/>
<name>A0AAV4QCK4_CAEEX</name>
<keyword evidence="2" id="KW-1185">Reference proteome</keyword>
<sequence length="160" mass="18144">MHSLPCFSSNDLHFRTLSFKPKPPQKSETIANCLATPQRLSAKTILSSAKARQFLGRPEENDTITTILQVTYQRIDRYFKQLGASWVALHNTSFEVNWLGVFTPYLEASVCVRIEVPEDFNVSITRTQAVQNSEYVLMSNRVGRSQVRRSSSHHSGCSLH</sequence>